<gene>
    <name evidence="2" type="ORF">PVK06_014771</name>
</gene>
<feature type="compositionally biased region" description="Polar residues" evidence="1">
    <location>
        <begin position="57"/>
        <end position="77"/>
    </location>
</feature>
<organism evidence="2 3">
    <name type="scientific">Gossypium arboreum</name>
    <name type="common">Tree cotton</name>
    <name type="synonym">Gossypium nanking</name>
    <dbReference type="NCBI Taxonomy" id="29729"/>
    <lineage>
        <taxon>Eukaryota</taxon>
        <taxon>Viridiplantae</taxon>
        <taxon>Streptophyta</taxon>
        <taxon>Embryophyta</taxon>
        <taxon>Tracheophyta</taxon>
        <taxon>Spermatophyta</taxon>
        <taxon>Magnoliopsida</taxon>
        <taxon>eudicotyledons</taxon>
        <taxon>Gunneridae</taxon>
        <taxon>Pentapetalae</taxon>
        <taxon>rosids</taxon>
        <taxon>malvids</taxon>
        <taxon>Malvales</taxon>
        <taxon>Malvaceae</taxon>
        <taxon>Malvoideae</taxon>
        <taxon>Gossypium</taxon>
    </lineage>
</organism>
<sequence length="77" mass="8326">MNKITKNKKADSEGSGNLGEEAGRRQAVRGQPKDNVASASWNWTGGGQGMRDDGDQTSGERSTVEANPNGSFWNWNK</sequence>
<feature type="region of interest" description="Disordered" evidence="1">
    <location>
        <begin position="1"/>
        <end position="77"/>
    </location>
</feature>
<accession>A0ABR0PVY9</accession>
<dbReference type="Proteomes" id="UP001358586">
    <property type="component" value="Chromosome 5"/>
</dbReference>
<reference evidence="2 3" key="1">
    <citation type="submission" date="2023-03" db="EMBL/GenBank/DDBJ databases">
        <title>WGS of Gossypium arboreum.</title>
        <authorList>
            <person name="Yu D."/>
        </authorList>
    </citation>
    <scope>NUCLEOTIDE SEQUENCE [LARGE SCALE GENOMIC DNA]</scope>
    <source>
        <tissue evidence="2">Leaf</tissue>
    </source>
</reference>
<name>A0ABR0PVY9_GOSAR</name>
<proteinExistence type="predicted"/>
<keyword evidence="3" id="KW-1185">Reference proteome</keyword>
<evidence type="ECO:0000313" key="3">
    <source>
        <dbReference type="Proteomes" id="UP001358586"/>
    </source>
</evidence>
<dbReference type="EMBL" id="JARKNE010000005">
    <property type="protein sequence ID" value="KAK5830976.1"/>
    <property type="molecule type" value="Genomic_DNA"/>
</dbReference>
<protein>
    <submittedName>
        <fullName evidence="2">Uncharacterized protein</fullName>
    </submittedName>
</protein>
<evidence type="ECO:0000313" key="2">
    <source>
        <dbReference type="EMBL" id="KAK5830976.1"/>
    </source>
</evidence>
<comment type="caution">
    <text evidence="2">The sequence shown here is derived from an EMBL/GenBank/DDBJ whole genome shotgun (WGS) entry which is preliminary data.</text>
</comment>
<evidence type="ECO:0000256" key="1">
    <source>
        <dbReference type="SAM" id="MobiDB-lite"/>
    </source>
</evidence>